<evidence type="ECO:0000313" key="8">
    <source>
        <dbReference type="EMBL" id="EOA91409.1"/>
    </source>
</evidence>
<evidence type="ECO:0000259" key="7">
    <source>
        <dbReference type="Pfam" id="PF01425"/>
    </source>
</evidence>
<evidence type="ECO:0000256" key="4">
    <source>
        <dbReference type="ARBA" id="ARBA00022801"/>
    </source>
</evidence>
<comment type="catalytic activity">
    <reaction evidence="1">
        <text>a monocarboxylic acid amide + H2O = a monocarboxylate + NH4(+)</text>
        <dbReference type="Rhea" id="RHEA:12020"/>
        <dbReference type="ChEBI" id="CHEBI:15377"/>
        <dbReference type="ChEBI" id="CHEBI:28938"/>
        <dbReference type="ChEBI" id="CHEBI:35757"/>
        <dbReference type="ChEBI" id="CHEBI:83628"/>
        <dbReference type="EC" id="3.5.1.4"/>
    </reaction>
</comment>
<dbReference type="SUPFAM" id="SSF75304">
    <property type="entry name" value="Amidase signature (AS) enzymes"/>
    <property type="match status" value="1"/>
</dbReference>
<feature type="active site" description="Charge relay system" evidence="5">
    <location>
        <position position="210"/>
    </location>
</feature>
<feature type="active site" description="Acyl-ester intermediate" evidence="5">
    <location>
        <position position="234"/>
    </location>
</feature>
<dbReference type="PANTHER" id="PTHR46072:SF11">
    <property type="entry name" value="AMIDASE-RELATED"/>
    <property type="match status" value="1"/>
</dbReference>
<organism evidence="8 9">
    <name type="scientific">Exserohilum turcicum (strain 28A)</name>
    <name type="common">Northern leaf blight fungus</name>
    <name type="synonym">Setosphaeria turcica</name>
    <dbReference type="NCBI Taxonomy" id="671987"/>
    <lineage>
        <taxon>Eukaryota</taxon>
        <taxon>Fungi</taxon>
        <taxon>Dikarya</taxon>
        <taxon>Ascomycota</taxon>
        <taxon>Pezizomycotina</taxon>
        <taxon>Dothideomycetes</taxon>
        <taxon>Pleosporomycetidae</taxon>
        <taxon>Pleosporales</taxon>
        <taxon>Pleosporineae</taxon>
        <taxon>Pleosporaceae</taxon>
        <taxon>Exserohilum</taxon>
    </lineage>
</organism>
<comment type="similarity">
    <text evidence="2">Belongs to the amidase family.</text>
</comment>
<dbReference type="STRING" id="671987.R0KQW9"/>
<dbReference type="EMBL" id="KB908481">
    <property type="protein sequence ID" value="EOA91409.1"/>
    <property type="molecule type" value="Genomic_DNA"/>
</dbReference>
<evidence type="ECO:0000313" key="9">
    <source>
        <dbReference type="Proteomes" id="UP000016935"/>
    </source>
</evidence>
<dbReference type="RefSeq" id="XP_008020639.1">
    <property type="nucleotide sequence ID" value="XM_008022448.1"/>
</dbReference>
<feature type="domain" description="Amidase" evidence="7">
    <location>
        <begin position="79"/>
        <end position="524"/>
    </location>
</feature>
<dbReference type="InterPro" id="IPR023631">
    <property type="entry name" value="Amidase_dom"/>
</dbReference>
<evidence type="ECO:0000256" key="6">
    <source>
        <dbReference type="PIRSR" id="PIRSR001221-2"/>
    </source>
</evidence>
<gene>
    <name evidence="8" type="ORF">SETTUDRAFT_132977</name>
</gene>
<keyword evidence="9" id="KW-1185">Reference proteome</keyword>
<dbReference type="HOGENOM" id="CLU_009600_9_2_1"/>
<accession>R0KQW9</accession>
<feature type="active site" description="Charge relay system" evidence="5">
    <location>
        <position position="135"/>
    </location>
</feature>
<evidence type="ECO:0000256" key="2">
    <source>
        <dbReference type="ARBA" id="ARBA00009199"/>
    </source>
</evidence>
<dbReference type="PROSITE" id="PS00571">
    <property type="entry name" value="AMIDASES"/>
    <property type="match status" value="1"/>
</dbReference>
<evidence type="ECO:0000256" key="5">
    <source>
        <dbReference type="PIRSR" id="PIRSR001221-1"/>
    </source>
</evidence>
<keyword evidence="4" id="KW-0378">Hydrolase</keyword>
<dbReference type="EC" id="3.5.1.4" evidence="3"/>
<evidence type="ECO:0000256" key="3">
    <source>
        <dbReference type="ARBA" id="ARBA00012922"/>
    </source>
</evidence>
<reference evidence="8 9" key="1">
    <citation type="journal article" date="2012" name="PLoS Pathog.">
        <title>Diverse lifestyles and strategies of plant pathogenesis encoded in the genomes of eighteen Dothideomycetes fungi.</title>
        <authorList>
            <person name="Ohm R.A."/>
            <person name="Feau N."/>
            <person name="Henrissat B."/>
            <person name="Schoch C.L."/>
            <person name="Horwitz B.A."/>
            <person name="Barry K.W."/>
            <person name="Condon B.J."/>
            <person name="Copeland A.C."/>
            <person name="Dhillon B."/>
            <person name="Glaser F."/>
            <person name="Hesse C.N."/>
            <person name="Kosti I."/>
            <person name="LaButti K."/>
            <person name="Lindquist E.A."/>
            <person name="Lucas S."/>
            <person name="Salamov A.A."/>
            <person name="Bradshaw R.E."/>
            <person name="Ciuffetti L."/>
            <person name="Hamelin R.C."/>
            <person name="Kema G.H.J."/>
            <person name="Lawrence C."/>
            <person name="Scott J.A."/>
            <person name="Spatafora J.W."/>
            <person name="Turgeon B.G."/>
            <person name="de Wit P.J.G.M."/>
            <person name="Zhong S."/>
            <person name="Goodwin S.B."/>
            <person name="Grigoriev I.V."/>
        </authorList>
    </citation>
    <scope>NUCLEOTIDE SEQUENCE [LARGE SCALE GENOMIC DNA]</scope>
    <source>
        <strain evidence="9">28A</strain>
    </source>
</reference>
<dbReference type="PIRSF" id="PIRSF001221">
    <property type="entry name" value="Amidase_fungi"/>
    <property type="match status" value="1"/>
</dbReference>
<dbReference type="AlphaFoldDB" id="R0KQW9"/>
<proteinExistence type="inferred from homology"/>
<feature type="binding site" evidence="6">
    <location>
        <position position="210"/>
    </location>
    <ligand>
        <name>substrate</name>
    </ligand>
</feature>
<dbReference type="eggNOG" id="KOG1212">
    <property type="taxonomic scope" value="Eukaryota"/>
</dbReference>
<feature type="binding site" evidence="6">
    <location>
        <begin position="231"/>
        <end position="234"/>
    </location>
    <ligand>
        <name>substrate</name>
    </ligand>
</feature>
<protein>
    <recommendedName>
        <fullName evidence="3">amidase</fullName>
        <ecNumber evidence="3">3.5.1.4</ecNumber>
    </recommendedName>
</protein>
<evidence type="ECO:0000256" key="1">
    <source>
        <dbReference type="ARBA" id="ARBA00001311"/>
    </source>
</evidence>
<reference evidence="8 9" key="2">
    <citation type="journal article" date="2013" name="PLoS Genet.">
        <title>Comparative genome structure, secondary metabolite, and effector coding capacity across Cochliobolus pathogens.</title>
        <authorList>
            <person name="Condon B.J."/>
            <person name="Leng Y."/>
            <person name="Wu D."/>
            <person name="Bushley K.E."/>
            <person name="Ohm R.A."/>
            <person name="Otillar R."/>
            <person name="Martin J."/>
            <person name="Schackwitz W."/>
            <person name="Grimwood J."/>
            <person name="MohdZainudin N."/>
            <person name="Xue C."/>
            <person name="Wang R."/>
            <person name="Manning V.A."/>
            <person name="Dhillon B."/>
            <person name="Tu Z.J."/>
            <person name="Steffenson B.J."/>
            <person name="Salamov A."/>
            <person name="Sun H."/>
            <person name="Lowry S."/>
            <person name="LaButti K."/>
            <person name="Han J."/>
            <person name="Copeland A."/>
            <person name="Lindquist E."/>
            <person name="Barry K."/>
            <person name="Schmutz J."/>
            <person name="Baker S.E."/>
            <person name="Ciuffetti L.M."/>
            <person name="Grigoriev I.V."/>
            <person name="Zhong S."/>
            <person name="Turgeon B.G."/>
        </authorList>
    </citation>
    <scope>NUCLEOTIDE SEQUENCE [LARGE SCALE GENOMIC DNA]</scope>
    <source>
        <strain evidence="9">28A</strain>
    </source>
</reference>
<name>R0KQW9_EXST2</name>
<feature type="binding site" evidence="6">
    <location>
        <position position="184"/>
    </location>
    <ligand>
        <name>substrate</name>
    </ligand>
</feature>
<dbReference type="GeneID" id="19396174"/>
<sequence length="535" mass="58282">MASQAKWEQVAAGKRAALAESIPAAYRIPQDKLPPETQLNVTTWPKESGWFTAQELEITDSTASHILEKVAAKAWSAEDVTAAFCKRAAAAHQLTNCLSDAFFDEAIAQAKALDEHMQRTGQTKGPLHGLPISLKDNFNVKGKDSTVGFTSLVGKPVEYNSTLVDLLEKLGAVRYCKTNVPTAMMIAESVNNTFGRTTNPLNRKVTSGGSSGGESALIAFGGSPLGVGTDIGGSLRIPAACTGIFTLRPSFGRFTTQKCTSGLAGQEAVQSVNGPMGKTLEDITMYSKAVVDAQPWKLDPKMLPMPWRSVELPKKLKIAVLWNDGMCLPTPPVTRALKETVEKLKNAGHEVVDWDPKLHPKALELLGRMFVADGGKSVEALLAPTDEPFRPEMQAYRDASELGVRDMWKLHLERSELQRQYLEQWNSIEGLDAILAPTTPYSSTAHGDFKYVGYTGVYNVVDYSAVSFPCGVSVDKTKDKCLSDHTPQSDFCKDAQESYDPELLHGLPVSLQLVAHRLEEEKVLAMTETVLQAVQ</sequence>
<dbReference type="PANTHER" id="PTHR46072">
    <property type="entry name" value="AMIDASE-RELATED-RELATED"/>
    <property type="match status" value="1"/>
</dbReference>
<dbReference type="Proteomes" id="UP000016935">
    <property type="component" value="Unassembled WGS sequence"/>
</dbReference>
<dbReference type="GO" id="GO:0004040">
    <property type="term" value="F:amidase activity"/>
    <property type="evidence" value="ECO:0007669"/>
    <property type="project" value="UniProtKB-EC"/>
</dbReference>
<dbReference type="Gene3D" id="3.90.1300.10">
    <property type="entry name" value="Amidase signature (AS) domain"/>
    <property type="match status" value="1"/>
</dbReference>
<dbReference type="InterPro" id="IPR036928">
    <property type="entry name" value="AS_sf"/>
</dbReference>
<dbReference type="Pfam" id="PF01425">
    <property type="entry name" value="Amidase"/>
    <property type="match status" value="1"/>
</dbReference>
<dbReference type="OrthoDB" id="6428749at2759"/>
<dbReference type="InterPro" id="IPR020556">
    <property type="entry name" value="Amidase_CS"/>
</dbReference>